<dbReference type="InterPro" id="IPR007627">
    <property type="entry name" value="RNA_pol_sigma70_r2"/>
</dbReference>
<dbReference type="InterPro" id="IPR013249">
    <property type="entry name" value="RNA_pol_sigma70_r4_t2"/>
</dbReference>
<dbReference type="PANTHER" id="PTHR43133">
    <property type="entry name" value="RNA POLYMERASE ECF-TYPE SIGMA FACTO"/>
    <property type="match status" value="1"/>
</dbReference>
<dbReference type="NCBIfam" id="TIGR02937">
    <property type="entry name" value="sigma70-ECF"/>
    <property type="match status" value="1"/>
</dbReference>
<sequence>MKLFTTDKELTIVHKLSRGEATAIDLLYAEYAPFLTAVCARYIPQNDDMKDVLQEAFIKMFNKGDTFTYRGKGSLKAWATRIVINEALLFLRQQAKEDVLTTDRDLPETVDEEPEVNTLSTDEITAMIRQLPTGYRTVFNLYVIEGMSHQQIAELLNIKPDTSASQLHKAKVMLAHMIKSHQRQEEKTVWRIG</sequence>
<protein>
    <submittedName>
        <fullName evidence="7">Sigma-24</fullName>
    </submittedName>
</protein>
<feature type="domain" description="RNA polymerase sigma-70 region 2" evidence="5">
    <location>
        <begin position="27"/>
        <end position="96"/>
    </location>
</feature>
<dbReference type="KEGG" id="poc:NCTC13071_02258"/>
<organism evidence="7 8">
    <name type="scientific">Segatella oris</name>
    <dbReference type="NCBI Taxonomy" id="28135"/>
    <lineage>
        <taxon>Bacteria</taxon>
        <taxon>Pseudomonadati</taxon>
        <taxon>Bacteroidota</taxon>
        <taxon>Bacteroidia</taxon>
        <taxon>Bacteroidales</taxon>
        <taxon>Prevotellaceae</taxon>
        <taxon>Segatella</taxon>
    </lineage>
</organism>
<keyword evidence="2" id="KW-0805">Transcription regulation</keyword>
<feature type="domain" description="RNA polymerase sigma factor 70 region 4 type 2" evidence="6">
    <location>
        <begin position="122"/>
        <end position="173"/>
    </location>
</feature>
<dbReference type="SUPFAM" id="SSF88659">
    <property type="entry name" value="Sigma3 and sigma4 domains of RNA polymerase sigma factors"/>
    <property type="match status" value="1"/>
</dbReference>
<dbReference type="Pfam" id="PF04542">
    <property type="entry name" value="Sigma70_r2"/>
    <property type="match status" value="1"/>
</dbReference>
<name>A0A448L8B7_9BACT</name>
<gene>
    <name evidence="7" type="primary">rpoE_4</name>
    <name evidence="7" type="ORF">NCTC13071_02258</name>
</gene>
<evidence type="ECO:0000313" key="8">
    <source>
        <dbReference type="Proteomes" id="UP000274578"/>
    </source>
</evidence>
<evidence type="ECO:0000313" key="7">
    <source>
        <dbReference type="EMBL" id="VEH16235.1"/>
    </source>
</evidence>
<keyword evidence="4" id="KW-0804">Transcription</keyword>
<evidence type="ECO:0000256" key="1">
    <source>
        <dbReference type="ARBA" id="ARBA00010641"/>
    </source>
</evidence>
<dbReference type="InterPro" id="IPR039425">
    <property type="entry name" value="RNA_pol_sigma-70-like"/>
</dbReference>
<dbReference type="AlphaFoldDB" id="A0A448L8B7"/>
<evidence type="ECO:0000256" key="3">
    <source>
        <dbReference type="ARBA" id="ARBA00023082"/>
    </source>
</evidence>
<dbReference type="InterPro" id="IPR036388">
    <property type="entry name" value="WH-like_DNA-bd_sf"/>
</dbReference>
<comment type="similarity">
    <text evidence="1">Belongs to the sigma-70 factor family. ECF subfamily.</text>
</comment>
<dbReference type="Gene3D" id="1.10.1740.10">
    <property type="match status" value="1"/>
</dbReference>
<dbReference type="SUPFAM" id="SSF88946">
    <property type="entry name" value="Sigma2 domain of RNA polymerase sigma factors"/>
    <property type="match status" value="1"/>
</dbReference>
<dbReference type="GeneID" id="85013017"/>
<dbReference type="GO" id="GO:0003677">
    <property type="term" value="F:DNA binding"/>
    <property type="evidence" value="ECO:0007669"/>
    <property type="project" value="InterPro"/>
</dbReference>
<evidence type="ECO:0000256" key="2">
    <source>
        <dbReference type="ARBA" id="ARBA00023015"/>
    </source>
</evidence>
<dbReference type="Pfam" id="PF08281">
    <property type="entry name" value="Sigma70_r4_2"/>
    <property type="match status" value="1"/>
</dbReference>
<proteinExistence type="inferred from homology"/>
<accession>A0A448L8B7</accession>
<evidence type="ECO:0000259" key="6">
    <source>
        <dbReference type="Pfam" id="PF08281"/>
    </source>
</evidence>
<dbReference type="Proteomes" id="UP000274578">
    <property type="component" value="Chromosome 1"/>
</dbReference>
<keyword evidence="3" id="KW-0731">Sigma factor</keyword>
<evidence type="ECO:0000259" key="5">
    <source>
        <dbReference type="Pfam" id="PF04542"/>
    </source>
</evidence>
<evidence type="ECO:0000256" key="4">
    <source>
        <dbReference type="ARBA" id="ARBA00023163"/>
    </source>
</evidence>
<dbReference type="InterPro" id="IPR013325">
    <property type="entry name" value="RNA_pol_sigma_r2"/>
</dbReference>
<dbReference type="GO" id="GO:0016987">
    <property type="term" value="F:sigma factor activity"/>
    <property type="evidence" value="ECO:0007669"/>
    <property type="project" value="UniProtKB-KW"/>
</dbReference>
<reference evidence="7 8" key="1">
    <citation type="submission" date="2018-12" db="EMBL/GenBank/DDBJ databases">
        <authorList>
            <consortium name="Pathogen Informatics"/>
        </authorList>
    </citation>
    <scope>NUCLEOTIDE SEQUENCE [LARGE SCALE GENOMIC DNA]</scope>
    <source>
        <strain evidence="7 8">NCTC13071</strain>
    </source>
</reference>
<dbReference type="PANTHER" id="PTHR43133:SF46">
    <property type="entry name" value="RNA POLYMERASE SIGMA-70 FACTOR ECF SUBFAMILY"/>
    <property type="match status" value="1"/>
</dbReference>
<dbReference type="GO" id="GO:0006352">
    <property type="term" value="P:DNA-templated transcription initiation"/>
    <property type="evidence" value="ECO:0007669"/>
    <property type="project" value="InterPro"/>
</dbReference>
<dbReference type="Gene3D" id="1.10.10.10">
    <property type="entry name" value="Winged helix-like DNA-binding domain superfamily/Winged helix DNA-binding domain"/>
    <property type="match status" value="1"/>
</dbReference>
<dbReference type="EMBL" id="LR134384">
    <property type="protein sequence ID" value="VEH16235.1"/>
    <property type="molecule type" value="Genomic_DNA"/>
</dbReference>
<dbReference type="RefSeq" id="WP_018919596.1">
    <property type="nucleotide sequence ID" value="NZ_CAUTNN010000024.1"/>
</dbReference>
<dbReference type="InterPro" id="IPR014284">
    <property type="entry name" value="RNA_pol_sigma-70_dom"/>
</dbReference>
<dbReference type="InterPro" id="IPR013324">
    <property type="entry name" value="RNA_pol_sigma_r3/r4-like"/>
</dbReference>